<evidence type="ECO:0000313" key="2">
    <source>
        <dbReference type="Proteomes" id="UP000886851"/>
    </source>
</evidence>
<protein>
    <submittedName>
        <fullName evidence="1">Uncharacterized protein</fullName>
    </submittedName>
</protein>
<name>A0A9D1ZJT0_9BACE</name>
<reference evidence="1" key="1">
    <citation type="journal article" date="2021" name="PeerJ">
        <title>Extensive microbial diversity within the chicken gut microbiome revealed by metagenomics and culture.</title>
        <authorList>
            <person name="Gilroy R."/>
            <person name="Ravi A."/>
            <person name="Getino M."/>
            <person name="Pursley I."/>
            <person name="Horton D.L."/>
            <person name="Alikhan N.F."/>
            <person name="Baker D."/>
            <person name="Gharbi K."/>
            <person name="Hall N."/>
            <person name="Watson M."/>
            <person name="Adriaenssens E.M."/>
            <person name="Foster-Nyarko E."/>
            <person name="Jarju S."/>
            <person name="Secka A."/>
            <person name="Antonio M."/>
            <person name="Oren A."/>
            <person name="Chaudhuri R.R."/>
            <person name="La Ragione R."/>
            <person name="Hildebrand F."/>
            <person name="Pallen M.J."/>
        </authorList>
    </citation>
    <scope>NUCLEOTIDE SEQUENCE</scope>
    <source>
        <strain evidence="1">Gambia2-208</strain>
    </source>
</reference>
<accession>A0A9D1ZJT0</accession>
<organism evidence="1 2">
    <name type="scientific">Candidatus Bacteroides pullicola</name>
    <dbReference type="NCBI Taxonomy" id="2838475"/>
    <lineage>
        <taxon>Bacteria</taxon>
        <taxon>Pseudomonadati</taxon>
        <taxon>Bacteroidota</taxon>
        <taxon>Bacteroidia</taxon>
        <taxon>Bacteroidales</taxon>
        <taxon>Bacteroidaceae</taxon>
        <taxon>Bacteroides</taxon>
    </lineage>
</organism>
<sequence length="98" mass="11745">MANYATNLFYAETQNGNDLKKVEDYLEKNFCDCYVNRLENAIDCEFSSKWIYPEEMIDNMLSLLKDKNDIYIRVLTHELCNEYVSFRVYQNGKWDVKC</sequence>
<proteinExistence type="predicted"/>
<reference evidence="1" key="2">
    <citation type="submission" date="2021-04" db="EMBL/GenBank/DDBJ databases">
        <authorList>
            <person name="Gilroy R."/>
        </authorList>
    </citation>
    <scope>NUCLEOTIDE SEQUENCE</scope>
    <source>
        <strain evidence="1">Gambia2-208</strain>
    </source>
</reference>
<gene>
    <name evidence="1" type="ORF">H9824_08980</name>
</gene>
<dbReference type="AlphaFoldDB" id="A0A9D1ZJT0"/>
<evidence type="ECO:0000313" key="1">
    <source>
        <dbReference type="EMBL" id="HIY88821.1"/>
    </source>
</evidence>
<comment type="caution">
    <text evidence="1">The sequence shown here is derived from an EMBL/GenBank/DDBJ whole genome shotgun (WGS) entry which is preliminary data.</text>
</comment>
<dbReference type="EMBL" id="DXCV01000061">
    <property type="protein sequence ID" value="HIY88821.1"/>
    <property type="molecule type" value="Genomic_DNA"/>
</dbReference>
<dbReference type="Proteomes" id="UP000886851">
    <property type="component" value="Unassembled WGS sequence"/>
</dbReference>